<evidence type="ECO:0000313" key="2">
    <source>
        <dbReference type="Proteomes" id="UP001215598"/>
    </source>
</evidence>
<dbReference type="EMBL" id="JARKIB010000054">
    <property type="protein sequence ID" value="KAJ7753830.1"/>
    <property type="molecule type" value="Genomic_DNA"/>
</dbReference>
<comment type="caution">
    <text evidence="1">The sequence shown here is derived from an EMBL/GenBank/DDBJ whole genome shotgun (WGS) entry which is preliminary data.</text>
</comment>
<name>A0AAD7J3V8_9AGAR</name>
<gene>
    <name evidence="1" type="ORF">B0H16DRAFT_1459300</name>
</gene>
<organism evidence="1 2">
    <name type="scientific">Mycena metata</name>
    <dbReference type="NCBI Taxonomy" id="1033252"/>
    <lineage>
        <taxon>Eukaryota</taxon>
        <taxon>Fungi</taxon>
        <taxon>Dikarya</taxon>
        <taxon>Basidiomycota</taxon>
        <taxon>Agaricomycotina</taxon>
        <taxon>Agaricomycetes</taxon>
        <taxon>Agaricomycetidae</taxon>
        <taxon>Agaricales</taxon>
        <taxon>Marasmiineae</taxon>
        <taxon>Mycenaceae</taxon>
        <taxon>Mycena</taxon>
    </lineage>
</organism>
<keyword evidence="2" id="KW-1185">Reference proteome</keyword>
<sequence length="467" mass="52668">MKDAAMPPTIPVMPNVTIVEWHIYGEFARFLSACGSPKVLSFQDLAFDRFFYGTGDTTPFGLKALEKLSVIACGSPLDHIWNFNRDSIAGLITAAQPKLKSLSFVGRSTYRDTCSLFSIDKILRIAIPNLVNLTIDSDFFRKPCPGLLQAQTRRIPSGYLPLCPNSQLSGRTFDRTQLQPRGRENYLCAERRSRTHHADLQIRFTPRAYEHFHRDRFLQVLEQIGFHFCAPYKSELHLRRGPRRRVEALLRARLQETGADVAEFLQLEWLDDEYTPVVYGETTGKARWELRDRRIFADSYWDPEESDYDSDYNSESEWLAVTRDDFSSFASVEKKVPLCKCRQEPTMLQQLLPFLGSTDLNFHRTVHEPSSSMSSPSLSRPFAEDVYDGAATDINTCIVNGTFPSEGNTTSVGNSTYLATGSPSFVSTYPSKCGTPVSVYFVGTSGSEYKVSTSNGSGPYSQICCYF</sequence>
<dbReference type="Proteomes" id="UP001215598">
    <property type="component" value="Unassembled WGS sequence"/>
</dbReference>
<protein>
    <submittedName>
        <fullName evidence="1">Uncharacterized protein</fullName>
    </submittedName>
</protein>
<reference evidence="1" key="1">
    <citation type="submission" date="2023-03" db="EMBL/GenBank/DDBJ databases">
        <title>Massive genome expansion in bonnet fungi (Mycena s.s.) driven by repeated elements and novel gene families across ecological guilds.</title>
        <authorList>
            <consortium name="Lawrence Berkeley National Laboratory"/>
            <person name="Harder C.B."/>
            <person name="Miyauchi S."/>
            <person name="Viragh M."/>
            <person name="Kuo A."/>
            <person name="Thoen E."/>
            <person name="Andreopoulos B."/>
            <person name="Lu D."/>
            <person name="Skrede I."/>
            <person name="Drula E."/>
            <person name="Henrissat B."/>
            <person name="Morin E."/>
            <person name="Kohler A."/>
            <person name="Barry K."/>
            <person name="LaButti K."/>
            <person name="Morin E."/>
            <person name="Salamov A."/>
            <person name="Lipzen A."/>
            <person name="Mereny Z."/>
            <person name="Hegedus B."/>
            <person name="Baldrian P."/>
            <person name="Stursova M."/>
            <person name="Weitz H."/>
            <person name="Taylor A."/>
            <person name="Grigoriev I.V."/>
            <person name="Nagy L.G."/>
            <person name="Martin F."/>
            <person name="Kauserud H."/>
        </authorList>
    </citation>
    <scope>NUCLEOTIDE SEQUENCE</scope>
    <source>
        <strain evidence="1">CBHHK182m</strain>
    </source>
</reference>
<proteinExistence type="predicted"/>
<accession>A0AAD7J3V8</accession>
<evidence type="ECO:0000313" key="1">
    <source>
        <dbReference type="EMBL" id="KAJ7753830.1"/>
    </source>
</evidence>
<dbReference type="AlphaFoldDB" id="A0AAD7J3V8"/>